<dbReference type="OrthoDB" id="332863at2759"/>
<feature type="compositionally biased region" description="Basic and acidic residues" evidence="1">
    <location>
        <begin position="87"/>
        <end position="109"/>
    </location>
</feature>
<dbReference type="AlphaFoldDB" id="A0A9P8I346"/>
<dbReference type="PANTHER" id="PTHR36142:SF5">
    <property type="entry name" value="METALLO-BETA-LACTAMASE DOMAIN-CONTAINING PROTEIN"/>
    <property type="match status" value="1"/>
</dbReference>
<dbReference type="PANTHER" id="PTHR36142">
    <property type="entry name" value="METALLO-HYDROLASE/OXIDOREDUCTASE SUPERFAMILY PROTEIN"/>
    <property type="match status" value="1"/>
</dbReference>
<proteinExistence type="predicted"/>
<protein>
    <submittedName>
        <fullName evidence="2">Uncharacterized protein</fullName>
    </submittedName>
</protein>
<comment type="caution">
    <text evidence="2">The sequence shown here is derived from an EMBL/GenBank/DDBJ whole genome shotgun (WGS) entry which is preliminary data.</text>
</comment>
<organism evidence="2 3">
    <name type="scientific">Glutinoglossum americanum</name>
    <dbReference type="NCBI Taxonomy" id="1670608"/>
    <lineage>
        <taxon>Eukaryota</taxon>
        <taxon>Fungi</taxon>
        <taxon>Dikarya</taxon>
        <taxon>Ascomycota</taxon>
        <taxon>Pezizomycotina</taxon>
        <taxon>Geoglossomycetes</taxon>
        <taxon>Geoglossales</taxon>
        <taxon>Geoglossaceae</taxon>
        <taxon>Glutinoglossum</taxon>
    </lineage>
</organism>
<reference evidence="2" key="1">
    <citation type="submission" date="2021-03" db="EMBL/GenBank/DDBJ databases">
        <title>Comparative genomics and phylogenomic investigation of the class Geoglossomycetes provide insights into ecological specialization and systematics.</title>
        <authorList>
            <person name="Melie T."/>
            <person name="Pirro S."/>
            <person name="Miller A.N."/>
            <person name="Quandt A."/>
        </authorList>
    </citation>
    <scope>NUCLEOTIDE SEQUENCE</scope>
    <source>
        <strain evidence="2">GBOQ0MN5Z8</strain>
    </source>
</reference>
<evidence type="ECO:0000256" key="1">
    <source>
        <dbReference type="SAM" id="MobiDB-lite"/>
    </source>
</evidence>
<accession>A0A9P8I346</accession>
<gene>
    <name evidence="2" type="ORF">FGG08_007533</name>
</gene>
<dbReference type="Proteomes" id="UP000698800">
    <property type="component" value="Unassembled WGS sequence"/>
</dbReference>
<keyword evidence="3" id="KW-1185">Reference proteome</keyword>
<dbReference type="Gene3D" id="3.60.15.10">
    <property type="entry name" value="Ribonuclease Z/Hydroxyacylglutathione hydrolase-like"/>
    <property type="match status" value="1"/>
</dbReference>
<evidence type="ECO:0000313" key="3">
    <source>
        <dbReference type="Proteomes" id="UP000698800"/>
    </source>
</evidence>
<dbReference type="EMBL" id="JAGHQL010000340">
    <property type="protein sequence ID" value="KAH0533842.1"/>
    <property type="molecule type" value="Genomic_DNA"/>
</dbReference>
<dbReference type="InterPro" id="IPR036866">
    <property type="entry name" value="RibonucZ/Hydroxyglut_hydro"/>
</dbReference>
<evidence type="ECO:0000313" key="2">
    <source>
        <dbReference type="EMBL" id="KAH0533842.1"/>
    </source>
</evidence>
<feature type="region of interest" description="Disordered" evidence="1">
    <location>
        <begin position="85"/>
        <end position="117"/>
    </location>
</feature>
<sequence>MSLTVTHLNGDSTFLLTFRPAAQPNTAFPPSPGYSPVAFSILFDPWLAGDSTIFSRRFSTARRTVPACISSLRDLPSPPDLVIVSQDKPDHCSPETLRQLDPRGERGEDGGGSSKKTTLILADPNAAKRIRSWKHFSPGLVQAMERWEPDGKKENNIRRFSIPASSPLGQPGEVSIAFILNKRDLTGIHNAIGITYRPPSTRYPLGDPPITPPASPLLSPSARSPASFQPVTSYTASQDRTISVIYSPHGVSYPILQPYASHHLVKEAALPLTLLLHSFDRVSGPWWLGGNVTAGLPGGVDIARNLQTKCWISAHDEVKDLAGVVVPYMKMETFTKEEVEALVGTGAEKGRGRGTEVVTLDAGQSWNYRSD</sequence>
<name>A0A9P8I346_9PEZI</name>